<gene>
    <name evidence="1" type="ORF">LCGC14_1479560</name>
</gene>
<organism evidence="1">
    <name type="scientific">marine sediment metagenome</name>
    <dbReference type="NCBI Taxonomy" id="412755"/>
    <lineage>
        <taxon>unclassified sequences</taxon>
        <taxon>metagenomes</taxon>
        <taxon>ecological metagenomes</taxon>
    </lineage>
</organism>
<name>A0A0F9JVW0_9ZZZZ</name>
<dbReference type="AlphaFoldDB" id="A0A0F9JVW0"/>
<evidence type="ECO:0000313" key="1">
    <source>
        <dbReference type="EMBL" id="KKM66606.1"/>
    </source>
</evidence>
<protein>
    <submittedName>
        <fullName evidence="1">Uncharacterized protein</fullName>
    </submittedName>
</protein>
<sequence>MAELVIGAIGFLLGGIVMYAWFQVESSPTHACRATVLTAAWGRRGEDMQDVIDAFEWALQHVEDEWLTEICLKCKQPPDNHLETCELGHARAVLAKLKREADGTMPGQQGEEERRRHVAHAHPCECGHMILVHLNWSGYCHAQIDDLGRGAACPCRKYRPEREENDGEITGPVYFLRPHSCLPS</sequence>
<reference evidence="1" key="1">
    <citation type="journal article" date="2015" name="Nature">
        <title>Complex archaea that bridge the gap between prokaryotes and eukaryotes.</title>
        <authorList>
            <person name="Spang A."/>
            <person name="Saw J.H."/>
            <person name="Jorgensen S.L."/>
            <person name="Zaremba-Niedzwiedzka K."/>
            <person name="Martijn J."/>
            <person name="Lind A.E."/>
            <person name="van Eijk R."/>
            <person name="Schleper C."/>
            <person name="Guy L."/>
            <person name="Ettema T.J."/>
        </authorList>
    </citation>
    <scope>NUCLEOTIDE SEQUENCE</scope>
</reference>
<accession>A0A0F9JVW0</accession>
<proteinExistence type="predicted"/>
<comment type="caution">
    <text evidence="1">The sequence shown here is derived from an EMBL/GenBank/DDBJ whole genome shotgun (WGS) entry which is preliminary data.</text>
</comment>
<dbReference type="EMBL" id="LAZR01010496">
    <property type="protein sequence ID" value="KKM66606.1"/>
    <property type="molecule type" value="Genomic_DNA"/>
</dbReference>